<sequence>MHAIRPAVSADREAVEAVVQTAYSVYIDRIAREPGPMMDDYEALIQQGHVYVLDDEGGIAGLVVLIPETGTMLLDNVAVSPNAQGKGYGRRLIAFAEEEARRQGFGTIRLYTNIAMTENLTFYEGLGYVETHSGEENGYSRIYMEKRLAKCTR</sequence>
<dbReference type="InterPro" id="IPR050832">
    <property type="entry name" value="Bact_Acetyltransf"/>
</dbReference>
<dbReference type="CDD" id="cd04301">
    <property type="entry name" value="NAT_SF"/>
    <property type="match status" value="1"/>
</dbReference>
<organism evidence="4 5">
    <name type="scientific">Microvirga tunisiensis</name>
    <dbReference type="NCBI Taxonomy" id="2108360"/>
    <lineage>
        <taxon>Bacteria</taxon>
        <taxon>Pseudomonadati</taxon>
        <taxon>Pseudomonadota</taxon>
        <taxon>Alphaproteobacteria</taxon>
        <taxon>Hyphomicrobiales</taxon>
        <taxon>Methylobacteriaceae</taxon>
        <taxon>Microvirga</taxon>
    </lineage>
</organism>
<dbReference type="Proteomes" id="UP000403266">
    <property type="component" value="Unassembled WGS sequence"/>
</dbReference>
<keyword evidence="2" id="KW-0012">Acyltransferase</keyword>
<dbReference type="EMBL" id="VOSK01000532">
    <property type="protein sequence ID" value="MPR31072.1"/>
    <property type="molecule type" value="Genomic_DNA"/>
</dbReference>
<dbReference type="GO" id="GO:0016747">
    <property type="term" value="F:acyltransferase activity, transferring groups other than amino-acyl groups"/>
    <property type="evidence" value="ECO:0007669"/>
    <property type="project" value="InterPro"/>
</dbReference>
<evidence type="ECO:0000256" key="2">
    <source>
        <dbReference type="ARBA" id="ARBA00023315"/>
    </source>
</evidence>
<reference evidence="4 5" key="1">
    <citation type="journal article" date="2019" name="Syst. Appl. Microbiol.">
        <title>Microvirga tunisiensis sp. nov., a root nodule symbiotic bacterium isolated from Lupinus micranthus and L. luteus grown in Northern Tunisia.</title>
        <authorList>
            <person name="Msaddak A."/>
            <person name="Rejili M."/>
            <person name="Duran D."/>
            <person name="Mars M."/>
            <person name="Palacios J.M."/>
            <person name="Ruiz-Argueso T."/>
            <person name="Rey L."/>
            <person name="Imperial J."/>
        </authorList>
    </citation>
    <scope>NUCLEOTIDE SEQUENCE [LARGE SCALE GENOMIC DNA]</scope>
    <source>
        <strain evidence="4 5">Lmie10</strain>
    </source>
</reference>
<dbReference type="Pfam" id="PF13508">
    <property type="entry name" value="Acetyltransf_7"/>
    <property type="match status" value="1"/>
</dbReference>
<dbReference type="Gene3D" id="3.40.630.30">
    <property type="match status" value="1"/>
</dbReference>
<evidence type="ECO:0000313" key="5">
    <source>
        <dbReference type="Proteomes" id="UP000403266"/>
    </source>
</evidence>
<dbReference type="SUPFAM" id="SSF55729">
    <property type="entry name" value="Acyl-CoA N-acyltransferases (Nat)"/>
    <property type="match status" value="1"/>
</dbReference>
<proteinExistence type="predicted"/>
<dbReference type="PANTHER" id="PTHR43877">
    <property type="entry name" value="AMINOALKYLPHOSPHONATE N-ACETYLTRANSFERASE-RELATED-RELATED"/>
    <property type="match status" value="1"/>
</dbReference>
<dbReference type="InterPro" id="IPR000182">
    <property type="entry name" value="GNAT_dom"/>
</dbReference>
<protein>
    <submittedName>
        <fullName evidence="4">GNAT family N-acetyltransferase</fullName>
    </submittedName>
</protein>
<evidence type="ECO:0000313" key="4">
    <source>
        <dbReference type="EMBL" id="MPR31072.1"/>
    </source>
</evidence>
<evidence type="ECO:0000259" key="3">
    <source>
        <dbReference type="PROSITE" id="PS51186"/>
    </source>
</evidence>
<keyword evidence="5" id="KW-1185">Reference proteome</keyword>
<dbReference type="RefSeq" id="WP_152718221.1">
    <property type="nucleotide sequence ID" value="NZ_VOSK01000532.1"/>
</dbReference>
<name>A0A5N7MVU4_9HYPH</name>
<evidence type="ECO:0000256" key="1">
    <source>
        <dbReference type="ARBA" id="ARBA00022679"/>
    </source>
</evidence>
<dbReference type="OrthoDB" id="281808at2"/>
<accession>A0A5N7MVU4</accession>
<keyword evidence="1 4" id="KW-0808">Transferase</keyword>
<comment type="caution">
    <text evidence="4">The sequence shown here is derived from an EMBL/GenBank/DDBJ whole genome shotgun (WGS) entry which is preliminary data.</text>
</comment>
<feature type="domain" description="N-acetyltransferase" evidence="3">
    <location>
        <begin position="2"/>
        <end position="149"/>
    </location>
</feature>
<gene>
    <name evidence="4" type="ORF">FS320_40735</name>
</gene>
<dbReference type="PROSITE" id="PS51186">
    <property type="entry name" value="GNAT"/>
    <property type="match status" value="1"/>
</dbReference>
<dbReference type="AlphaFoldDB" id="A0A5N7MVU4"/>
<dbReference type="InterPro" id="IPR016181">
    <property type="entry name" value="Acyl_CoA_acyltransferase"/>
</dbReference>
<dbReference type="PANTHER" id="PTHR43877:SF2">
    <property type="entry name" value="AMINOALKYLPHOSPHONATE N-ACETYLTRANSFERASE-RELATED"/>
    <property type="match status" value="1"/>
</dbReference>